<keyword evidence="2" id="KW-1185">Reference proteome</keyword>
<proteinExistence type="predicted"/>
<protein>
    <submittedName>
        <fullName evidence="1">Uncharacterized protein</fullName>
    </submittedName>
</protein>
<name>A0A2P8H6A7_CHINA</name>
<evidence type="ECO:0000313" key="1">
    <source>
        <dbReference type="EMBL" id="PSL41756.1"/>
    </source>
</evidence>
<dbReference type="AlphaFoldDB" id="A0A2P8H6A7"/>
<accession>A0A2P8H6A7</accession>
<dbReference type="EMBL" id="PYAW01000018">
    <property type="protein sequence ID" value="PSL41756.1"/>
    <property type="molecule type" value="Genomic_DNA"/>
</dbReference>
<evidence type="ECO:0000313" key="2">
    <source>
        <dbReference type="Proteomes" id="UP000240971"/>
    </source>
</evidence>
<organism evidence="1 2">
    <name type="scientific">Chitinophaga niastensis</name>
    <dbReference type="NCBI Taxonomy" id="536980"/>
    <lineage>
        <taxon>Bacteria</taxon>
        <taxon>Pseudomonadati</taxon>
        <taxon>Bacteroidota</taxon>
        <taxon>Chitinophagia</taxon>
        <taxon>Chitinophagales</taxon>
        <taxon>Chitinophagaceae</taxon>
        <taxon>Chitinophaga</taxon>
    </lineage>
</organism>
<dbReference type="Proteomes" id="UP000240971">
    <property type="component" value="Unassembled WGS sequence"/>
</dbReference>
<sequence>MMKPFKMESIKNILTRFYLCICVIFFFSVKSTYAQHGHFIQIKDSAAFIKKTLPVYPAMVIQKTANSGALPQKDSLNIRPLSGIADSTRRYFVKPAIPRRSTGN</sequence>
<gene>
    <name evidence="1" type="ORF">CLV51_1183</name>
</gene>
<reference evidence="1 2" key="1">
    <citation type="submission" date="2018-03" db="EMBL/GenBank/DDBJ databases">
        <title>Genomic Encyclopedia of Archaeal and Bacterial Type Strains, Phase II (KMG-II): from individual species to whole genera.</title>
        <authorList>
            <person name="Goeker M."/>
        </authorList>
    </citation>
    <scope>NUCLEOTIDE SEQUENCE [LARGE SCALE GENOMIC DNA]</scope>
    <source>
        <strain evidence="1 2">DSM 24859</strain>
    </source>
</reference>
<dbReference type="RefSeq" id="WP_106531560.1">
    <property type="nucleotide sequence ID" value="NZ_PYAW01000018.1"/>
</dbReference>
<comment type="caution">
    <text evidence="1">The sequence shown here is derived from an EMBL/GenBank/DDBJ whole genome shotgun (WGS) entry which is preliminary data.</text>
</comment>